<dbReference type="EMBL" id="CM051395">
    <property type="protein sequence ID" value="KAJ4724895.1"/>
    <property type="molecule type" value="Genomic_DNA"/>
</dbReference>
<organism evidence="1 2">
    <name type="scientific">Melia azedarach</name>
    <name type="common">Chinaberry tree</name>
    <dbReference type="NCBI Taxonomy" id="155640"/>
    <lineage>
        <taxon>Eukaryota</taxon>
        <taxon>Viridiplantae</taxon>
        <taxon>Streptophyta</taxon>
        <taxon>Embryophyta</taxon>
        <taxon>Tracheophyta</taxon>
        <taxon>Spermatophyta</taxon>
        <taxon>Magnoliopsida</taxon>
        <taxon>eudicotyledons</taxon>
        <taxon>Gunneridae</taxon>
        <taxon>Pentapetalae</taxon>
        <taxon>rosids</taxon>
        <taxon>malvids</taxon>
        <taxon>Sapindales</taxon>
        <taxon>Meliaceae</taxon>
        <taxon>Melia</taxon>
    </lineage>
</organism>
<proteinExistence type="predicted"/>
<gene>
    <name evidence="1" type="ORF">OWV82_003830</name>
</gene>
<protein>
    <submittedName>
        <fullName evidence="1">Phospholipase-like protein</fullName>
    </submittedName>
</protein>
<evidence type="ECO:0000313" key="1">
    <source>
        <dbReference type="EMBL" id="KAJ4724895.1"/>
    </source>
</evidence>
<dbReference type="Proteomes" id="UP001164539">
    <property type="component" value="Chromosome 2"/>
</dbReference>
<keyword evidence="2" id="KW-1185">Reference proteome</keyword>
<name>A0ACC1YMH6_MELAZ</name>
<sequence length="152" mass="17694">MVIAIPDVDVDSYKLKDLYFGPKHAPNLDDIDNILYALDFTTIDDMDAVKVTLYYVLERVVIGWAGRYLADLWLMGLVDDLDEFHRYPWGSISWHYTYRSLSRALRGHAAQYWVKSAEDEVEGKTYLTKYNLDGFPLAFQVYIIAYTHLLNL</sequence>
<comment type="caution">
    <text evidence="1">The sequence shown here is derived from an EMBL/GenBank/DDBJ whole genome shotgun (WGS) entry which is preliminary data.</text>
</comment>
<evidence type="ECO:0000313" key="2">
    <source>
        <dbReference type="Proteomes" id="UP001164539"/>
    </source>
</evidence>
<accession>A0ACC1YMH6</accession>
<reference evidence="1 2" key="1">
    <citation type="journal article" date="2023" name="Science">
        <title>Complex scaffold remodeling in plant triterpene biosynthesis.</title>
        <authorList>
            <person name="De La Pena R."/>
            <person name="Hodgson H."/>
            <person name="Liu J.C."/>
            <person name="Stephenson M.J."/>
            <person name="Martin A.C."/>
            <person name="Owen C."/>
            <person name="Harkess A."/>
            <person name="Leebens-Mack J."/>
            <person name="Jimenez L.E."/>
            <person name="Osbourn A."/>
            <person name="Sattely E.S."/>
        </authorList>
    </citation>
    <scope>NUCLEOTIDE SEQUENCE [LARGE SCALE GENOMIC DNA]</scope>
    <source>
        <strain evidence="2">cv. JPN11</strain>
        <tissue evidence="1">Leaf</tissue>
    </source>
</reference>